<dbReference type="Proteomes" id="UP000516260">
    <property type="component" value="Chromosome 8"/>
</dbReference>
<evidence type="ECO:0000259" key="9">
    <source>
        <dbReference type="PROSITE" id="PS50181"/>
    </source>
</evidence>
<evidence type="ECO:0000256" key="1">
    <source>
        <dbReference type="ARBA" id="ARBA00004245"/>
    </source>
</evidence>
<dbReference type="GO" id="GO:0005856">
    <property type="term" value="C:cytoskeleton"/>
    <property type="evidence" value="ECO:0007669"/>
    <property type="project" value="UniProtKB-SubCell"/>
</dbReference>
<evidence type="ECO:0000256" key="6">
    <source>
        <dbReference type="PROSITE-ProRule" id="PRU00708"/>
    </source>
</evidence>
<evidence type="ECO:0000256" key="7">
    <source>
        <dbReference type="RuleBase" id="RU000487"/>
    </source>
</evidence>
<sequence>MFETFNTPAMYVAIQAVLSLYASGRTTGIVMDSGDGVTHTVPIYEGYALPHAILRLDLAGRDLTDYLMKILTERGYSFTTTAEREIVRDIKEKLCYVALDFEQEMGTAASSSSLEKSYELPDGQVITIGNERFRCPEALFQPSFLGMESCGIHETTFNSIMKCDVDIRKDLYANTVLSGGTTMYPGIADRMQKEITSLAPTTMKIKAIHEVDTMSSTSVGISDLSDEILLCILRYVPVCDLLMNVAKVCSKFHTLCHDKSLLSNVNLSEDYRANNQSFRNTLKQLANHVQSLSLNGCYWLAGCTVDVLACCRGVTHLDVTGCRVSSLRLSRLLSSLSLLRSLAFDVKIGFNLAALTSEAVDTLSRLSELRQTLMTPSYGVVPCCAQLRKLMLQFDISDVTREGVGVSCQLMVGQSSVPHYQQLEEFTARLAPGEVNQTLLLLYLAVFSVHVPKHLRVFLVSIPGPNPVHWPAAPSLAQSLGQRGDLEALQLPRSWLDPLSLSRALEGNSPKHLSFSRCPTIWPQVFQSLMEGGVKDATQLTSLNLSGINQVLYSDSRSVEDHLASWTVSRLAECCCSVKHLNLMHTHYHHENITRQEGDLHLCASLAKFRHLQSLTLPACALSDGINTPQISIHHTSPSALLLGLKKTPRVGLQNYKADSDPSQSGDSTAGLNQLLAGCPLLETLEIIGPGFISVLPRLEPCSRASVEPRGMCAWARGVGDSHLATLGGLTRLRCLTLAGLPGVLKGTGLVQLAKQCKDLQVLSLANLGSLKTMSYTSALLDTLKQCTQLQELRLEQPYLNANTSFFEALSCCSCLQRLCLISRSGTFDSTATETFMARCGHVVMCHMFMGGTLVACRTLEKALLERKWFRKTSPDVHELRYRQEEDKEQEDQVKPHRRPGRRNTAYWYFLQCKQLIKENKLQEALDMFSRDMLQAERLQPEEFNYSVLIGGCGRAGQLKQAFKLYNDLKKRGLEATDATYTALFNACAESPSKEAGLEQALKLEQELRRKNYPLSTITYHALLKTHAFTNHLHACIHTLREMLQNGHVVTQKTFHFLLMACVNDKDAGFRLALQVWRQMLNSGILPDSKNYNLLLRTARDCGIGDPALATNLLLRPAQQSERGNLSASGSKNAIDIDLLERQLFIQADHLSECNQDGRDTEEDSLSKQDMTQLIPVRQSAPVPVNPADGAGLNLLDIFEDKVGGVISLGSVDGVSDRLALIGGPKGFLDKMEANRLSPDLRTLTLLADMMEPGYTSLKMLLKVAKKHKIKLDVPFFNSAIRTAVRSGDPEGAKAVLSVMKQRNVSVNVQTFGCLALGCERQKDGLQLLKDMEAAGVRPNSHVFSALIGRAAKRLDYVYLKTILKTMKSMEVWPTELIIQQLEFAAQYPLSYNQYKSRNNYLVHIDGFRGYYHQWLKEMPAVSKEDEQVQLKMETDSALVKTDAADGLTESQRRQAAAARRVKVHIKSKNSTSDRSDRS</sequence>
<dbReference type="GO" id="GO:0031146">
    <property type="term" value="P:SCF-dependent proteasomal ubiquitin-dependent protein catabolic process"/>
    <property type="evidence" value="ECO:0007669"/>
    <property type="project" value="InterPro"/>
</dbReference>
<dbReference type="FunFam" id="3.90.640.10:FF:000047">
    <property type="entry name" value="Actin, alpha skeletal muscle"/>
    <property type="match status" value="1"/>
</dbReference>
<dbReference type="Pfam" id="PF19729">
    <property type="entry name" value="LRR_FBXL18"/>
    <property type="match status" value="1"/>
</dbReference>
<dbReference type="SUPFAM" id="SSF81383">
    <property type="entry name" value="F-box domain"/>
    <property type="match status" value="1"/>
</dbReference>
<dbReference type="Pfam" id="PF00022">
    <property type="entry name" value="Actin"/>
    <property type="match status" value="1"/>
</dbReference>
<evidence type="ECO:0000256" key="3">
    <source>
        <dbReference type="ARBA" id="ARBA00022741"/>
    </source>
</evidence>
<proteinExistence type="inferred from homology"/>
<dbReference type="InterPro" id="IPR045627">
    <property type="entry name" value="FBXL18_LRR"/>
</dbReference>
<feature type="region of interest" description="Disordered" evidence="8">
    <location>
        <begin position="1442"/>
        <end position="1479"/>
    </location>
</feature>
<feature type="domain" description="F-box" evidence="9">
    <location>
        <begin position="218"/>
        <end position="265"/>
    </location>
</feature>
<organism evidence="10 11">
    <name type="scientific">Takifugu bimaculatus</name>
    <dbReference type="NCBI Taxonomy" id="433685"/>
    <lineage>
        <taxon>Eukaryota</taxon>
        <taxon>Metazoa</taxon>
        <taxon>Chordata</taxon>
        <taxon>Craniata</taxon>
        <taxon>Vertebrata</taxon>
        <taxon>Euteleostomi</taxon>
        <taxon>Actinopterygii</taxon>
        <taxon>Neopterygii</taxon>
        <taxon>Teleostei</taxon>
        <taxon>Neoteleostei</taxon>
        <taxon>Acanthomorphata</taxon>
        <taxon>Eupercaria</taxon>
        <taxon>Tetraodontiformes</taxon>
        <taxon>Tetradontoidea</taxon>
        <taxon>Tetraodontidae</taxon>
        <taxon>Takifugu</taxon>
    </lineage>
</organism>
<dbReference type="FunFam" id="3.30.420.40:FF:000404">
    <property type="entry name" value="Major actin"/>
    <property type="match status" value="1"/>
</dbReference>
<keyword evidence="3" id="KW-0547">Nucleotide-binding</keyword>
<dbReference type="EMBL" id="SWLE01000021">
    <property type="protein sequence ID" value="TNM85289.1"/>
    <property type="molecule type" value="Genomic_DNA"/>
</dbReference>
<dbReference type="Gene3D" id="3.80.10.10">
    <property type="entry name" value="Ribonuclease Inhibitor"/>
    <property type="match status" value="1"/>
</dbReference>
<keyword evidence="5" id="KW-0206">Cytoskeleton</keyword>
<evidence type="ECO:0000256" key="2">
    <source>
        <dbReference type="ARBA" id="ARBA00022490"/>
    </source>
</evidence>
<keyword evidence="4" id="KW-0067">ATP-binding</keyword>
<dbReference type="InterPro" id="IPR011990">
    <property type="entry name" value="TPR-like_helical_dom_sf"/>
</dbReference>
<dbReference type="PROSITE" id="PS51375">
    <property type="entry name" value="PPR"/>
    <property type="match status" value="1"/>
</dbReference>
<accession>A0A4Z2B0G2</accession>
<dbReference type="Gene3D" id="1.25.40.10">
    <property type="entry name" value="Tetratricopeptide repeat domain"/>
    <property type="match status" value="3"/>
</dbReference>
<feature type="compositionally biased region" description="Basic and acidic residues" evidence="8">
    <location>
        <begin position="881"/>
        <end position="895"/>
    </location>
</feature>
<dbReference type="SUPFAM" id="SSF53067">
    <property type="entry name" value="Actin-like ATPase domain"/>
    <property type="match status" value="2"/>
</dbReference>
<dbReference type="PRINTS" id="PR00190">
    <property type="entry name" value="ACTIN"/>
</dbReference>
<evidence type="ECO:0000256" key="5">
    <source>
        <dbReference type="ARBA" id="ARBA00023212"/>
    </source>
</evidence>
<dbReference type="Pfam" id="PF13041">
    <property type="entry name" value="PPR_2"/>
    <property type="match status" value="1"/>
</dbReference>
<dbReference type="FunFam" id="1.25.40.10:FF:000638">
    <property type="entry name" value="Pentatricopeptide repeat domain 1"/>
    <property type="match status" value="1"/>
</dbReference>
<gene>
    <name evidence="10" type="ORF">fugu_007560</name>
</gene>
<dbReference type="SUPFAM" id="SSF52047">
    <property type="entry name" value="RNI-like"/>
    <property type="match status" value="1"/>
</dbReference>
<protein>
    <recommendedName>
        <fullName evidence="9">F-box domain-containing protein</fullName>
    </recommendedName>
</protein>
<dbReference type="InterPro" id="IPR032675">
    <property type="entry name" value="LRR_dom_sf"/>
</dbReference>
<dbReference type="GO" id="GO:0005524">
    <property type="term" value="F:ATP binding"/>
    <property type="evidence" value="ECO:0007669"/>
    <property type="project" value="UniProtKB-KW"/>
</dbReference>
<dbReference type="SMART" id="SM00268">
    <property type="entry name" value="ACTIN"/>
    <property type="match status" value="1"/>
</dbReference>
<dbReference type="Gene3D" id="1.20.1280.50">
    <property type="match status" value="1"/>
</dbReference>
<feature type="repeat" description="PPR" evidence="6">
    <location>
        <begin position="942"/>
        <end position="976"/>
    </location>
</feature>
<reference evidence="10 11" key="1">
    <citation type="submission" date="2019-04" db="EMBL/GenBank/DDBJ databases">
        <title>The sequence and de novo assembly of Takifugu bimaculatus genome using PacBio and Hi-C technologies.</title>
        <authorList>
            <person name="Xu P."/>
            <person name="Liu B."/>
            <person name="Zhou Z."/>
        </authorList>
    </citation>
    <scope>NUCLEOTIDE SEQUENCE [LARGE SCALE GENOMIC DNA]</scope>
    <source>
        <strain evidence="10">TB-2018</strain>
        <tissue evidence="10">Muscle</tissue>
    </source>
</reference>
<dbReference type="InterPro" id="IPR043129">
    <property type="entry name" value="ATPase_NBD"/>
</dbReference>
<dbReference type="PANTHER" id="PTHR11937">
    <property type="entry name" value="ACTIN"/>
    <property type="match status" value="1"/>
</dbReference>
<dbReference type="Gene3D" id="3.30.420.40">
    <property type="match status" value="2"/>
</dbReference>
<dbReference type="InterPro" id="IPR001810">
    <property type="entry name" value="F-box_dom"/>
</dbReference>
<evidence type="ECO:0000313" key="10">
    <source>
        <dbReference type="EMBL" id="TNM85289.1"/>
    </source>
</evidence>
<evidence type="ECO:0000313" key="11">
    <source>
        <dbReference type="Proteomes" id="UP000516260"/>
    </source>
</evidence>
<dbReference type="NCBIfam" id="TIGR00756">
    <property type="entry name" value="PPR"/>
    <property type="match status" value="1"/>
</dbReference>
<dbReference type="PROSITE" id="PS50181">
    <property type="entry name" value="FBOX"/>
    <property type="match status" value="1"/>
</dbReference>
<feature type="region of interest" description="Disordered" evidence="8">
    <location>
        <begin position="881"/>
        <end position="900"/>
    </location>
</feature>
<dbReference type="InterPro" id="IPR004000">
    <property type="entry name" value="Actin"/>
</dbReference>
<dbReference type="Gene3D" id="3.90.640.10">
    <property type="entry name" value="Actin, Chain A, domain 4"/>
    <property type="match status" value="1"/>
</dbReference>
<dbReference type="FunFam" id="3.30.420.40:FF:000205">
    <property type="entry name" value="Actin, alpha skeletal muscle"/>
    <property type="match status" value="1"/>
</dbReference>
<keyword evidence="11" id="KW-1185">Reference proteome</keyword>
<dbReference type="InterPro" id="IPR036047">
    <property type="entry name" value="F-box-like_dom_sf"/>
</dbReference>
<comment type="subcellular location">
    <subcellularLocation>
        <location evidence="1">Cytoplasm</location>
        <location evidence="1">Cytoskeleton</location>
    </subcellularLocation>
</comment>
<dbReference type="InterPro" id="IPR002885">
    <property type="entry name" value="PPR_rpt"/>
</dbReference>
<comment type="similarity">
    <text evidence="7">Belongs to the actin family.</text>
</comment>
<dbReference type="FunFam" id="1.25.40.10:FF:001102">
    <property type="entry name" value="Pentatricopeptide repeat domain 1"/>
    <property type="match status" value="1"/>
</dbReference>
<dbReference type="Pfam" id="PF12937">
    <property type="entry name" value="F-box-like"/>
    <property type="match status" value="1"/>
</dbReference>
<keyword evidence="2" id="KW-0963">Cytoplasm</keyword>
<evidence type="ECO:0000256" key="4">
    <source>
        <dbReference type="ARBA" id="ARBA00022840"/>
    </source>
</evidence>
<name>A0A4Z2B0G2_9TELE</name>
<evidence type="ECO:0000256" key="8">
    <source>
        <dbReference type="SAM" id="MobiDB-lite"/>
    </source>
</evidence>
<comment type="caution">
    <text evidence="10">The sequence shown here is derived from an EMBL/GenBank/DDBJ whole genome shotgun (WGS) entry which is preliminary data.</text>
</comment>